<keyword evidence="6 8" id="KW-1133">Transmembrane helix</keyword>
<dbReference type="InterPro" id="IPR007208">
    <property type="entry name" value="MrpF/PhaF-like"/>
</dbReference>
<dbReference type="Proteomes" id="UP000094769">
    <property type="component" value="Unassembled WGS sequence"/>
</dbReference>
<dbReference type="EMBL" id="MARB01000016">
    <property type="protein sequence ID" value="ODJ86920.1"/>
    <property type="molecule type" value="Genomic_DNA"/>
</dbReference>
<comment type="similarity">
    <text evidence="2">Belongs to the CPA3 antiporters (TC 2.A.63) subunit F family.</text>
</comment>
<accession>A0A7Z1AEE5</accession>
<gene>
    <name evidence="9" type="primary">mrpF</name>
    <name evidence="9" type="ORF">CODIS_28780</name>
</gene>
<dbReference type="AlphaFoldDB" id="A0A7Z1AEE5"/>
<keyword evidence="3" id="KW-0813">Transport</keyword>
<sequence length="88" mass="8871">MILTLMETAALMMLGGAVLLSLLRLLMGPTAPDRVVAADTLAVITTSGLVVLAALLGSALYLDVALIYGTLAFVGVVAIARAIEGNGS</sequence>
<reference evidence="9 10" key="1">
    <citation type="submission" date="2016-06" db="EMBL/GenBank/DDBJ databases">
        <title>Genome sequence of endosymbiont of Candidatus Endolucinida thiodiazotropha.</title>
        <authorList>
            <person name="Poehlein A."/>
            <person name="Koenig S."/>
            <person name="Heiden S.E."/>
            <person name="Thuermer A."/>
            <person name="Voget S."/>
            <person name="Daniel R."/>
            <person name="Markert S."/>
            <person name="Gros O."/>
            <person name="Schweder T."/>
        </authorList>
    </citation>
    <scope>NUCLEOTIDE SEQUENCE [LARGE SCALE GENOMIC DNA]</scope>
    <source>
        <strain evidence="9 10">COS</strain>
    </source>
</reference>
<evidence type="ECO:0000256" key="8">
    <source>
        <dbReference type="SAM" id="Phobius"/>
    </source>
</evidence>
<protein>
    <submittedName>
        <fullName evidence="9">Na(+)/H(+) antiporter subunit F</fullName>
    </submittedName>
</protein>
<name>A0A7Z1AEE5_9GAMM</name>
<keyword evidence="10" id="KW-1185">Reference proteome</keyword>
<evidence type="ECO:0000313" key="10">
    <source>
        <dbReference type="Proteomes" id="UP000094769"/>
    </source>
</evidence>
<dbReference type="PANTHER" id="PTHR34702:SF1">
    <property type="entry name" value="NA(+)_H(+) ANTIPORTER SUBUNIT F"/>
    <property type="match status" value="1"/>
</dbReference>
<proteinExistence type="inferred from homology"/>
<comment type="subcellular location">
    <subcellularLocation>
        <location evidence="1">Cell membrane</location>
        <topology evidence="1">Multi-pass membrane protein</topology>
    </subcellularLocation>
</comment>
<feature type="transmembrane region" description="Helical" evidence="8">
    <location>
        <begin position="6"/>
        <end position="26"/>
    </location>
</feature>
<evidence type="ECO:0000256" key="2">
    <source>
        <dbReference type="ARBA" id="ARBA00009212"/>
    </source>
</evidence>
<organism evidence="9 10">
    <name type="scientific">Candidatus Thiodiazotropha endolucinida</name>
    <dbReference type="NCBI Taxonomy" id="1655433"/>
    <lineage>
        <taxon>Bacteria</taxon>
        <taxon>Pseudomonadati</taxon>
        <taxon>Pseudomonadota</taxon>
        <taxon>Gammaproteobacteria</taxon>
        <taxon>Chromatiales</taxon>
        <taxon>Sedimenticolaceae</taxon>
        <taxon>Candidatus Thiodiazotropha</taxon>
    </lineage>
</organism>
<dbReference type="PANTHER" id="PTHR34702">
    <property type="entry name" value="NA(+)/H(+) ANTIPORTER SUBUNIT F1"/>
    <property type="match status" value="1"/>
</dbReference>
<feature type="transmembrane region" description="Helical" evidence="8">
    <location>
        <begin position="38"/>
        <end position="59"/>
    </location>
</feature>
<keyword evidence="7 8" id="KW-0472">Membrane</keyword>
<evidence type="ECO:0000256" key="6">
    <source>
        <dbReference type="ARBA" id="ARBA00022989"/>
    </source>
</evidence>
<evidence type="ECO:0000256" key="3">
    <source>
        <dbReference type="ARBA" id="ARBA00022448"/>
    </source>
</evidence>
<comment type="caution">
    <text evidence="9">The sequence shown here is derived from an EMBL/GenBank/DDBJ whole genome shotgun (WGS) entry which is preliminary data.</text>
</comment>
<evidence type="ECO:0000256" key="7">
    <source>
        <dbReference type="ARBA" id="ARBA00023136"/>
    </source>
</evidence>
<keyword evidence="5 8" id="KW-0812">Transmembrane</keyword>
<dbReference type="RefSeq" id="WP_069126301.1">
    <property type="nucleotide sequence ID" value="NZ_MARB01000016.1"/>
</dbReference>
<evidence type="ECO:0000256" key="5">
    <source>
        <dbReference type="ARBA" id="ARBA00022692"/>
    </source>
</evidence>
<evidence type="ECO:0000256" key="4">
    <source>
        <dbReference type="ARBA" id="ARBA00022475"/>
    </source>
</evidence>
<evidence type="ECO:0000313" key="9">
    <source>
        <dbReference type="EMBL" id="ODJ86920.1"/>
    </source>
</evidence>
<keyword evidence="4" id="KW-1003">Cell membrane</keyword>
<dbReference type="Pfam" id="PF04066">
    <property type="entry name" value="MrpF_PhaF"/>
    <property type="match status" value="1"/>
</dbReference>
<feature type="transmembrane region" description="Helical" evidence="8">
    <location>
        <begin position="65"/>
        <end position="83"/>
    </location>
</feature>
<dbReference type="GO" id="GO:0015385">
    <property type="term" value="F:sodium:proton antiporter activity"/>
    <property type="evidence" value="ECO:0007669"/>
    <property type="project" value="TreeGrafter"/>
</dbReference>
<evidence type="ECO:0000256" key="1">
    <source>
        <dbReference type="ARBA" id="ARBA00004651"/>
    </source>
</evidence>
<dbReference type="GO" id="GO:0005886">
    <property type="term" value="C:plasma membrane"/>
    <property type="evidence" value="ECO:0007669"/>
    <property type="project" value="UniProtKB-SubCell"/>
</dbReference>